<dbReference type="KEGG" id="vg:28800022"/>
<dbReference type="EMBL" id="KR053198">
    <property type="protein sequence ID" value="AKI28625.1"/>
    <property type="molecule type" value="Genomic_DNA"/>
</dbReference>
<name>A0A0K0MWW7_9CAUD</name>
<accession>A0A0K0MWW7</accession>
<dbReference type="RefSeq" id="YP_009273606.1">
    <property type="nucleotide sequence ID" value="NC_030907.1"/>
</dbReference>
<dbReference type="GeneID" id="28800022"/>
<evidence type="ECO:0008006" key="3">
    <source>
        <dbReference type="Google" id="ProtNLM"/>
    </source>
</evidence>
<keyword evidence="2" id="KW-1185">Reference proteome</keyword>
<reference evidence="1 2" key="1">
    <citation type="journal article" date="2015" name="PLoS ONE">
        <title>Lysis to Kill: Evaluation of the Lytic Abilities, and Genomics of Nine Bacteriophages Infective for Gordonia spp. and Their Potential Use in Activated Sludge Foam Biocontrol.</title>
        <authorList>
            <person name="Dyson Z.A."/>
            <person name="Tucci J."/>
            <person name="Seviour R.J."/>
            <person name="Petrovski S."/>
        </authorList>
    </citation>
    <scope>NUCLEOTIDE SEQUENCE [LARGE SCALE GENOMIC DNA]</scope>
</reference>
<gene>
    <name evidence="1" type="ORF">GMA5_9</name>
</gene>
<protein>
    <recommendedName>
        <fullName evidence="3">Major tail protein</fullName>
    </recommendedName>
</protein>
<evidence type="ECO:0000313" key="2">
    <source>
        <dbReference type="Proteomes" id="UP000207679"/>
    </source>
</evidence>
<organism evidence="1 2">
    <name type="scientific">Gordonia phage GMA5</name>
    <dbReference type="NCBI Taxonomy" id="1647472"/>
    <lineage>
        <taxon>Viruses</taxon>
        <taxon>Duplodnaviria</taxon>
        <taxon>Heunggongvirae</taxon>
        <taxon>Uroviricota</taxon>
        <taxon>Caudoviricetes</taxon>
        <taxon>Grutrevirus</taxon>
        <taxon>Grutrevirus GMA5</taxon>
    </lineage>
</organism>
<dbReference type="OrthoDB" id="14405at10239"/>
<dbReference type="Proteomes" id="UP000207679">
    <property type="component" value="Segment"/>
</dbReference>
<sequence length="153" mass="16488">MAIKRPPLALGPGTLTFGTVSVDQLDISCQVTAVKITFDSDKEDDLPTLCGGTITGEKVYTSKIEVSAAQDIEKDGLIDWSWSNPGKEVPFTFTPKNGEVATVTGKVIVDPVEFGGDVKKRNISEFEWDIVGLPVFTPDATDDSIEYPPLPTP</sequence>
<proteinExistence type="predicted"/>
<evidence type="ECO:0000313" key="1">
    <source>
        <dbReference type="EMBL" id="AKI28625.1"/>
    </source>
</evidence>